<dbReference type="Proteomes" id="UP001596383">
    <property type="component" value="Unassembled WGS sequence"/>
</dbReference>
<reference evidence="2 3" key="1">
    <citation type="journal article" date="2019" name="Int. J. Syst. Evol. Microbiol.">
        <title>The Global Catalogue of Microorganisms (GCM) 10K type strain sequencing project: providing services to taxonomists for standard genome sequencing and annotation.</title>
        <authorList>
            <consortium name="The Broad Institute Genomics Platform"/>
            <consortium name="The Broad Institute Genome Sequencing Center for Infectious Disease"/>
            <person name="Wu L."/>
            <person name="Ma J."/>
        </authorList>
    </citation>
    <scope>NUCLEOTIDE SEQUENCE [LARGE SCALE GENOMIC DNA]</scope>
    <source>
        <strain evidence="2 3">LMG 29247</strain>
    </source>
</reference>
<evidence type="ECO:0000313" key="3">
    <source>
        <dbReference type="Proteomes" id="UP001596383"/>
    </source>
</evidence>
<name>A0ABD5STB7_9EURY</name>
<feature type="region of interest" description="Disordered" evidence="1">
    <location>
        <begin position="946"/>
        <end position="965"/>
    </location>
</feature>
<organism evidence="2 3">
    <name type="scientific">Natrinema soli</name>
    <dbReference type="NCBI Taxonomy" id="1930624"/>
    <lineage>
        <taxon>Archaea</taxon>
        <taxon>Methanobacteriati</taxon>
        <taxon>Methanobacteriota</taxon>
        <taxon>Stenosarchaea group</taxon>
        <taxon>Halobacteria</taxon>
        <taxon>Halobacteriales</taxon>
        <taxon>Natrialbaceae</taxon>
        <taxon>Natrinema</taxon>
    </lineage>
</organism>
<feature type="region of interest" description="Disordered" evidence="1">
    <location>
        <begin position="1"/>
        <end position="30"/>
    </location>
</feature>
<dbReference type="Gene3D" id="2.60.120.260">
    <property type="entry name" value="Galactose-binding domain-like"/>
    <property type="match status" value="1"/>
</dbReference>
<protein>
    <submittedName>
        <fullName evidence="2">Heparinase II/III family protein</fullName>
    </submittedName>
</protein>
<dbReference type="Gene3D" id="1.50.10.100">
    <property type="entry name" value="Chondroitin AC/alginate lyase"/>
    <property type="match status" value="1"/>
</dbReference>
<dbReference type="Gene3D" id="2.70.98.70">
    <property type="match status" value="1"/>
</dbReference>
<dbReference type="AlphaFoldDB" id="A0ABD5STB7"/>
<keyword evidence="3" id="KW-1185">Reference proteome</keyword>
<evidence type="ECO:0000313" key="2">
    <source>
        <dbReference type="EMBL" id="MFC6768218.1"/>
    </source>
</evidence>
<feature type="compositionally biased region" description="Low complexity" evidence="1">
    <location>
        <begin position="9"/>
        <end position="20"/>
    </location>
</feature>
<dbReference type="RefSeq" id="WP_273741025.1">
    <property type="nucleotide sequence ID" value="NZ_JAQIVI010000507.1"/>
</dbReference>
<feature type="compositionally biased region" description="Polar residues" evidence="1">
    <location>
        <begin position="55"/>
        <end position="69"/>
    </location>
</feature>
<dbReference type="InterPro" id="IPR008929">
    <property type="entry name" value="Chondroitin_lyas"/>
</dbReference>
<evidence type="ECO:0000256" key="1">
    <source>
        <dbReference type="SAM" id="MobiDB-lite"/>
    </source>
</evidence>
<gene>
    <name evidence="2" type="ORF">ACFQE6_25410</name>
</gene>
<accession>A0ABD5STB7</accession>
<comment type="caution">
    <text evidence="2">The sequence shown here is derived from an EMBL/GenBank/DDBJ whole genome shotgun (WGS) entry which is preliminary data.</text>
</comment>
<proteinExistence type="predicted"/>
<dbReference type="EMBL" id="JBHSWV010000507">
    <property type="protein sequence ID" value="MFC6768218.1"/>
    <property type="molecule type" value="Genomic_DNA"/>
</dbReference>
<sequence>MSNGDKETSPASNSESSEPPGGIDGHGRREFLKATNVLALGGLFTAEPTRGGNAPTASESSGKTRSTLYTPDRRSAARENADRYTWAANRRKEAIETADEYREAYEDIDGLWRAVTAQTVPRSISLSDAVGDNNPQNGAAVYETFGTDPLNATPTRRPWELVDSTPEVGRQDITFPAAQPWKLVEPATGGVFPTNDFAAYRESGLDDRGTFDPALADDSLLVNEERPDKPDNWGVDDGTGWVDEDGELGVEGARYHFVAYYNRVYRWEYILDAVRAFRDAYLFTDDVAYARAGTVLVDRIADIYPEMDISVYRYDDGYVGIHEWTGQGKIGGCVEETVAIRVLLSAYDAFFPAMTNEDLLAFLGKKAEEYNVGSKAGADDVRRNIEENVVQAVLPAVQNHQIHSPSGGHRTALAMSAAVQDDPGGYTGDAVEFLLRSGERTHRRDGSYWGEWWVTGGDLLSELVDKVDRDGNHKGSPAASEAAFQALQDVTAVLDDYEGYDGPTVGDHPSVERAAGGRVPQILHEKYLPRAGSMGRTGNPWLPIETEAMTRAFESFGNERFAKAAFLVNGYSYDGMHDGVFTKDPEAVAGSVQEVIDADGPLELSSTNQAGTGLAVLRDGEHYIRGGYRVVGQFPSMTVLDHTADYTVYSGSGTVQFEADTAGQSINFEFSVPVTETYEFTLKPFKSTGYGIYEVLIDGETVGEHDFYRETIGVGDDTVIADGVELSEGTHRLTFENVGKLDAATNYKMGVITATFLDERAQRERELEAERGNTQRSISIQYGASTPDGPGTYGRHRDALHVDVHAYGGDLAPDLGYPEQTGFWPHPDSPGDSSTWPKGEYWTTNTISHNTVVVDEAPQAETGVGSPLHFAATDRVSIADVESPDAYPGVDQYRRTTAMVRIDEQHSYAVDFFRVEGGDDHCFSFHGAAGSAATEGLDLVDQDGGTYAGPDVPRPAYGESSDYDREGESGFDYLDNVARDGDPGERFSVDWGVTDAWDAIPDRGDVHLRLTMVGDVDEVALADGRPPRHPGVPRHLRYALARRQGSNVDSTFTSVLEPYRGDRSVESIEAVPTRSGDDAGRAVKVALANGRTDYVAYAPGESICIVSDKFQFDGFLAVYSEREGEPTFAHVEDGSMLAPVRDGPPLVRDKPGAYEGVIEDFTRNVSRTNEFRVRLTKGPQRGNVADELAGTWLYVETDAGVQAYHIEDATANQGNQMTLNVGEQTTVARFADSSDPDAGYEYTIEERAQFRVPLSRTWVQID</sequence>
<feature type="compositionally biased region" description="Basic and acidic residues" evidence="1">
    <location>
        <begin position="71"/>
        <end position="81"/>
    </location>
</feature>
<feature type="region of interest" description="Disordered" evidence="1">
    <location>
        <begin position="44"/>
        <end position="81"/>
    </location>
</feature>